<organism evidence="2 4">
    <name type="scientific">Tribonema minus</name>
    <dbReference type="NCBI Taxonomy" id="303371"/>
    <lineage>
        <taxon>Eukaryota</taxon>
        <taxon>Sar</taxon>
        <taxon>Stramenopiles</taxon>
        <taxon>Ochrophyta</taxon>
        <taxon>PX clade</taxon>
        <taxon>Xanthophyceae</taxon>
        <taxon>Tribonematales</taxon>
        <taxon>Tribonemataceae</taxon>
        <taxon>Tribonema</taxon>
    </lineage>
</organism>
<dbReference type="SUPFAM" id="SSF56112">
    <property type="entry name" value="Protein kinase-like (PK-like)"/>
    <property type="match status" value="1"/>
</dbReference>
<dbReference type="PROSITE" id="PS51318">
    <property type="entry name" value="TAT"/>
    <property type="match status" value="1"/>
</dbReference>
<evidence type="ECO:0000313" key="2">
    <source>
        <dbReference type="EMBL" id="KAG5188133.1"/>
    </source>
</evidence>
<dbReference type="InterPro" id="IPR011009">
    <property type="entry name" value="Kinase-like_dom_sf"/>
</dbReference>
<dbReference type="AlphaFoldDB" id="A0A835ZFR2"/>
<comment type="caution">
    <text evidence="2">The sequence shown here is derived from an EMBL/GenBank/DDBJ whole genome shotgun (WGS) entry which is preliminary data.</text>
</comment>
<protein>
    <recommendedName>
        <fullName evidence="1">Protein kinase domain-containing protein</fullName>
    </recommendedName>
</protein>
<dbReference type="EMBL" id="JAFCMP010000076">
    <property type="protein sequence ID" value="KAG5188136.1"/>
    <property type="molecule type" value="Genomic_DNA"/>
</dbReference>
<dbReference type="Gene3D" id="1.10.510.10">
    <property type="entry name" value="Transferase(Phosphotransferase) domain 1"/>
    <property type="match status" value="1"/>
</dbReference>
<proteinExistence type="predicted"/>
<evidence type="ECO:0000313" key="3">
    <source>
        <dbReference type="EMBL" id="KAG5188136.1"/>
    </source>
</evidence>
<sequence length="314" mass="34082">MHRRDVLIQTPAAAAAAVLAAAAAATAPAPCAAAEAFGDAEARELRVLRQLGGGSYRSVYEVEYTDSLTATVRRAALSCEVLARNRDVRDAAGELEVFSVLQSAYGDSPVMQLLEQLDTWWVKRSRVSVGDTLIVPPQSGQRLPTSTRRAVSLCQLKPLYDFDLRAITKFPPYALGSVPSVRFGGTMLNTEEAAVRMALDLLLAGECLHNAGVLHRDVGLANCMVKDGRGVLIDFGLSEVLKPGQMCRDTLRGQTEYLLPSETARGRGCRGGDVYAMGRTFSETFLDYAPPELHRPRRAMRADDFGSAKRHAAR</sequence>
<dbReference type="GO" id="GO:0005524">
    <property type="term" value="F:ATP binding"/>
    <property type="evidence" value="ECO:0007669"/>
    <property type="project" value="InterPro"/>
</dbReference>
<dbReference type="InterPro" id="IPR000719">
    <property type="entry name" value="Prot_kinase_dom"/>
</dbReference>
<feature type="domain" description="Protein kinase" evidence="1">
    <location>
        <begin position="45"/>
        <end position="314"/>
    </location>
</feature>
<evidence type="ECO:0000259" key="1">
    <source>
        <dbReference type="PROSITE" id="PS50011"/>
    </source>
</evidence>
<dbReference type="EMBL" id="JAFCMP010000076">
    <property type="protein sequence ID" value="KAG5188133.1"/>
    <property type="molecule type" value="Genomic_DNA"/>
</dbReference>
<dbReference type="Proteomes" id="UP000664859">
    <property type="component" value="Unassembled WGS sequence"/>
</dbReference>
<dbReference type="OrthoDB" id="10261027at2759"/>
<accession>A0A835ZFR2</accession>
<dbReference type="GO" id="GO:0004672">
    <property type="term" value="F:protein kinase activity"/>
    <property type="evidence" value="ECO:0007669"/>
    <property type="project" value="InterPro"/>
</dbReference>
<dbReference type="Pfam" id="PF00069">
    <property type="entry name" value="Pkinase"/>
    <property type="match status" value="1"/>
</dbReference>
<reference evidence="2" key="1">
    <citation type="submission" date="2021-02" db="EMBL/GenBank/DDBJ databases">
        <title>First Annotated Genome of the Yellow-green Alga Tribonema minus.</title>
        <authorList>
            <person name="Mahan K.M."/>
        </authorList>
    </citation>
    <scope>NUCLEOTIDE SEQUENCE</scope>
    <source>
        <strain evidence="2">UTEX B ZZ1240</strain>
    </source>
</reference>
<dbReference type="PROSITE" id="PS50011">
    <property type="entry name" value="PROTEIN_KINASE_DOM"/>
    <property type="match status" value="1"/>
</dbReference>
<evidence type="ECO:0000313" key="4">
    <source>
        <dbReference type="Proteomes" id="UP000664859"/>
    </source>
</evidence>
<gene>
    <name evidence="2" type="ORF">JKP88DRAFT_305409</name>
    <name evidence="3" type="ORF">JKP88DRAFT_305414</name>
</gene>
<name>A0A835ZFR2_9STRA</name>
<keyword evidence="4" id="KW-1185">Reference proteome</keyword>
<dbReference type="InterPro" id="IPR006311">
    <property type="entry name" value="TAT_signal"/>
</dbReference>